<feature type="region of interest" description="Disordered" evidence="1">
    <location>
        <begin position="444"/>
        <end position="474"/>
    </location>
</feature>
<dbReference type="InterPro" id="IPR013860">
    <property type="entry name" value="AreA_GATA"/>
</dbReference>
<dbReference type="PANTHER" id="PTHR28014:SF1">
    <property type="entry name" value="NEGATIVE REGULATOR OF RAS-CAMP PATHWAY"/>
    <property type="match status" value="1"/>
</dbReference>
<accession>A0AAN7WMF0</accession>
<evidence type="ECO:0000313" key="4">
    <source>
        <dbReference type="Proteomes" id="UP001306508"/>
    </source>
</evidence>
<organism evidence="3 4">
    <name type="scientific">Arxiozyma heterogenica</name>
    <dbReference type="NCBI Taxonomy" id="278026"/>
    <lineage>
        <taxon>Eukaryota</taxon>
        <taxon>Fungi</taxon>
        <taxon>Dikarya</taxon>
        <taxon>Ascomycota</taxon>
        <taxon>Saccharomycotina</taxon>
        <taxon>Saccharomycetes</taxon>
        <taxon>Saccharomycetales</taxon>
        <taxon>Saccharomycetaceae</taxon>
        <taxon>Arxiozyma</taxon>
    </lineage>
</organism>
<dbReference type="PANTHER" id="PTHR28014">
    <property type="entry name" value="NEGATIVE REGULATOR OF RAS-CAMP PATHWAY"/>
    <property type="match status" value="1"/>
</dbReference>
<feature type="region of interest" description="Disordered" evidence="1">
    <location>
        <begin position="541"/>
        <end position="590"/>
    </location>
</feature>
<dbReference type="GO" id="GO:0000122">
    <property type="term" value="P:negative regulation of transcription by RNA polymerase II"/>
    <property type="evidence" value="ECO:0007669"/>
    <property type="project" value="TreeGrafter"/>
</dbReference>
<feature type="compositionally biased region" description="Polar residues" evidence="1">
    <location>
        <begin position="290"/>
        <end position="300"/>
    </location>
</feature>
<dbReference type="GO" id="GO:0031930">
    <property type="term" value="P:mitochondria-nucleus signaling pathway"/>
    <property type="evidence" value="ECO:0007669"/>
    <property type="project" value="TreeGrafter"/>
</dbReference>
<evidence type="ECO:0000259" key="2">
    <source>
        <dbReference type="Pfam" id="PF08550"/>
    </source>
</evidence>
<feature type="compositionally biased region" description="Low complexity" evidence="1">
    <location>
        <begin position="456"/>
        <end position="471"/>
    </location>
</feature>
<feature type="region of interest" description="Disordered" evidence="1">
    <location>
        <begin position="402"/>
        <end position="431"/>
    </location>
</feature>
<comment type="caution">
    <text evidence="3">The sequence shown here is derived from an EMBL/GenBank/DDBJ whole genome shotgun (WGS) entry which is preliminary data.</text>
</comment>
<feature type="region of interest" description="Disordered" evidence="1">
    <location>
        <begin position="1"/>
        <end position="23"/>
    </location>
</feature>
<dbReference type="Pfam" id="PF08550">
    <property type="entry name" value="GATA_AreA"/>
    <property type="match status" value="1"/>
</dbReference>
<feature type="domain" description="Nitrogen regulatory protein areA GATA-like" evidence="2">
    <location>
        <begin position="56"/>
        <end position="83"/>
    </location>
</feature>
<proteinExistence type="predicted"/>
<name>A0AAN7WMF0_9SACH</name>
<feature type="compositionally biased region" description="Polar residues" evidence="1">
    <location>
        <begin position="406"/>
        <end position="431"/>
    </location>
</feature>
<feature type="region of interest" description="Disordered" evidence="1">
    <location>
        <begin position="256"/>
        <end position="383"/>
    </location>
</feature>
<feature type="compositionally biased region" description="Low complexity" evidence="1">
    <location>
        <begin position="301"/>
        <end position="312"/>
    </location>
</feature>
<reference evidence="4" key="1">
    <citation type="submission" date="2023-07" db="EMBL/GenBank/DDBJ databases">
        <title>A draft genome of Kazachstania heterogenica Y-27499.</title>
        <authorList>
            <person name="Donic C."/>
            <person name="Kralova J.S."/>
            <person name="Fidel L."/>
            <person name="Ben-Dor S."/>
            <person name="Jung S."/>
        </authorList>
    </citation>
    <scope>NUCLEOTIDE SEQUENCE [LARGE SCALE GENOMIC DNA]</scope>
    <source>
        <strain evidence="4">Y27499</strain>
    </source>
</reference>
<dbReference type="AlphaFoldDB" id="A0AAN7WMF0"/>
<gene>
    <name evidence="3" type="ORF">RI543_002203</name>
</gene>
<feature type="compositionally biased region" description="Basic and acidic residues" evidence="1">
    <location>
        <begin position="9"/>
        <end position="21"/>
    </location>
</feature>
<feature type="compositionally biased region" description="Basic and acidic residues" evidence="1">
    <location>
        <begin position="541"/>
        <end position="550"/>
    </location>
</feature>
<dbReference type="InterPro" id="IPR053043">
    <property type="entry name" value="Ras-cAMP_regulatory"/>
</dbReference>
<evidence type="ECO:0000313" key="3">
    <source>
        <dbReference type="EMBL" id="KAK5780445.1"/>
    </source>
</evidence>
<sequence>MNIAIKSQDMQRHQKKQEKQDIPSVNQLSDPILKCLKVSPNLFTPEKLNIFDTVILYTTLINCSQHIEQGERLNNLSWRIINKALLKDKSINKSKKRDGVKNLYYVLNPVHNKNNSNTSKNNTTSNSGNSSNISGENNVPDVFSTTISNINKSTNEEDTNSKEQPKAKKTTLNSTYNSSSGLFTLLGQRYQHHENFRTNNSQTNKVTNKINKNTYLHLNDNHKIRNDINSNGKHPIIVTGFDTNTLITKTKTIKANSGDNATDFSGDNSKYSKYNKKGNDNNNAPGLMRQKNSLFTYPSSKYNTGNNNNINDNNKKNQNHNSNRIFFSSEDEDEDEDDSDWNSLSSDEDAYDYDDYSDDDNHESSHKANKKDEFGHEDDEEDDDQYYKRQWNKLVFTKQSKLRATVSPSDSIPSSGDRSNEGLTPSTSNEQIVRKSLLSGLFSNEKSHHSNHSTLSPNSKLSSGQNSSTSSLHHHHHVLPTTSNISHLNKDTITAATTVTAHGSVTSAQGPMNAIVPLEEMMQRERRGRQMNRQLTTIPTESRKISRRDSYNSLFSEEDEEEENAFNGKEISRGRSNIHNNGNHDKQSNAPLTAQTILPTALSTHMFLPNSVIQQRRASRNGNIADETQQKTRSGQFKDQIGQTPITRRESIDIPIKNRGHLFLKTRMEISEEEKYIRRKHLGNAN</sequence>
<feature type="compositionally biased region" description="Basic and acidic residues" evidence="1">
    <location>
        <begin position="362"/>
        <end position="374"/>
    </location>
</feature>
<dbReference type="EMBL" id="JAWIZZ010000041">
    <property type="protein sequence ID" value="KAK5780445.1"/>
    <property type="molecule type" value="Genomic_DNA"/>
</dbReference>
<feature type="region of interest" description="Disordered" evidence="1">
    <location>
        <begin position="109"/>
        <end position="175"/>
    </location>
</feature>
<dbReference type="GO" id="GO:0006808">
    <property type="term" value="P:regulation of nitrogen utilization"/>
    <property type="evidence" value="ECO:0007669"/>
    <property type="project" value="TreeGrafter"/>
</dbReference>
<evidence type="ECO:0000256" key="1">
    <source>
        <dbReference type="SAM" id="MobiDB-lite"/>
    </source>
</evidence>
<protein>
    <recommendedName>
        <fullName evidence="2">Nitrogen regulatory protein areA GATA-like domain-containing protein</fullName>
    </recommendedName>
</protein>
<feature type="compositionally biased region" description="Polar residues" evidence="1">
    <location>
        <begin position="256"/>
        <end position="265"/>
    </location>
</feature>
<keyword evidence="4" id="KW-1185">Reference proteome</keyword>
<dbReference type="GO" id="GO:0005737">
    <property type="term" value="C:cytoplasm"/>
    <property type="evidence" value="ECO:0007669"/>
    <property type="project" value="TreeGrafter"/>
</dbReference>
<feature type="compositionally biased region" description="Low complexity" evidence="1">
    <location>
        <begin position="112"/>
        <end position="138"/>
    </location>
</feature>
<feature type="compositionally biased region" description="Polar residues" evidence="1">
    <location>
        <begin position="143"/>
        <end position="153"/>
    </location>
</feature>
<dbReference type="Proteomes" id="UP001306508">
    <property type="component" value="Unassembled WGS sequence"/>
</dbReference>
<feature type="region of interest" description="Disordered" evidence="1">
    <location>
        <begin position="617"/>
        <end position="639"/>
    </location>
</feature>
<feature type="compositionally biased region" description="Acidic residues" evidence="1">
    <location>
        <begin position="329"/>
        <end position="361"/>
    </location>
</feature>